<evidence type="ECO:0000313" key="1">
    <source>
        <dbReference type="EMBL" id="CAB5506033.1"/>
    </source>
</evidence>
<reference evidence="1 2" key="1">
    <citation type="submission" date="2020-05" db="EMBL/GenBank/DDBJ databases">
        <authorList>
            <person name="Petersen J."/>
            <person name="Sayavedra L."/>
        </authorList>
    </citation>
    <scope>NUCLEOTIDE SEQUENCE [LARGE SCALE GENOMIC DNA]</scope>
    <source>
        <strain evidence="1">B thermophilus SOXS</strain>
    </source>
</reference>
<dbReference type="Proteomes" id="UP000643672">
    <property type="component" value="Unassembled WGS sequence"/>
</dbReference>
<organism evidence="1 2">
    <name type="scientific">Bathymodiolus thermophilus thioautotrophic gill symbiont</name>
    <dbReference type="NCBI Taxonomy" id="2360"/>
    <lineage>
        <taxon>Bacteria</taxon>
        <taxon>Pseudomonadati</taxon>
        <taxon>Pseudomonadota</taxon>
        <taxon>Gammaproteobacteria</taxon>
        <taxon>sulfur-oxidizing symbionts</taxon>
    </lineage>
</organism>
<name>A0A8H9CGM7_9GAMM</name>
<proteinExistence type="predicted"/>
<comment type="caution">
    <text evidence="1">The sequence shown here is derived from an EMBL/GenBank/DDBJ whole genome shotgun (WGS) entry which is preliminary data.</text>
</comment>
<accession>A0A8H9CGM7</accession>
<sequence length="38" mass="4383">MIVHCEQGCCLFKIEDPCIKLKNPTKNHKSTLKTLCKH</sequence>
<protein>
    <submittedName>
        <fullName evidence="1">Uncharacterized protein</fullName>
    </submittedName>
</protein>
<evidence type="ECO:0000313" key="2">
    <source>
        <dbReference type="Proteomes" id="UP000643672"/>
    </source>
</evidence>
<dbReference type="AlphaFoldDB" id="A0A8H9CGM7"/>
<dbReference type="EMBL" id="CAESAQ020000095">
    <property type="protein sequence ID" value="CAB5506033.1"/>
    <property type="molecule type" value="Genomic_DNA"/>
</dbReference>
<gene>
    <name evidence="1" type="ORF">THERMOS_2232</name>
</gene>
<keyword evidence="2" id="KW-1185">Reference proteome</keyword>